<accession>A0A7W3QPD9</accession>
<feature type="transmembrane region" description="Helical" evidence="6">
    <location>
        <begin position="332"/>
        <end position="352"/>
    </location>
</feature>
<feature type="transmembrane region" description="Helical" evidence="6">
    <location>
        <begin position="211"/>
        <end position="230"/>
    </location>
</feature>
<comment type="subcellular location">
    <subcellularLocation>
        <location evidence="1">Cell membrane</location>
        <topology evidence="1">Multi-pass membrane protein</topology>
    </subcellularLocation>
</comment>
<reference evidence="7 8" key="1">
    <citation type="submission" date="2020-08" db="EMBL/GenBank/DDBJ databases">
        <title>Genomic Encyclopedia of Type Strains, Phase IV (KMG-IV): sequencing the most valuable type-strain genomes for metagenomic binning, comparative biology and taxonomic classification.</title>
        <authorList>
            <person name="Goeker M."/>
        </authorList>
    </citation>
    <scope>NUCLEOTIDE SEQUENCE [LARGE SCALE GENOMIC DNA]</scope>
    <source>
        <strain evidence="7 8">DSM 44197</strain>
    </source>
</reference>
<keyword evidence="4 6" id="KW-1133">Transmembrane helix</keyword>
<feature type="transmembrane region" description="Helical" evidence="6">
    <location>
        <begin position="24"/>
        <end position="43"/>
    </location>
</feature>
<evidence type="ECO:0000256" key="1">
    <source>
        <dbReference type="ARBA" id="ARBA00004651"/>
    </source>
</evidence>
<dbReference type="GO" id="GO:0022857">
    <property type="term" value="F:transmembrane transporter activity"/>
    <property type="evidence" value="ECO:0007669"/>
    <property type="project" value="InterPro"/>
</dbReference>
<keyword evidence="8" id="KW-1185">Reference proteome</keyword>
<evidence type="ECO:0000256" key="3">
    <source>
        <dbReference type="ARBA" id="ARBA00022692"/>
    </source>
</evidence>
<proteinExistence type="predicted"/>
<dbReference type="EMBL" id="JACJIA010000009">
    <property type="protein sequence ID" value="MBA8954552.1"/>
    <property type="molecule type" value="Genomic_DNA"/>
</dbReference>
<name>A0A7W3QPD9_ACTNM</name>
<evidence type="ECO:0000256" key="5">
    <source>
        <dbReference type="ARBA" id="ARBA00023136"/>
    </source>
</evidence>
<keyword evidence="2" id="KW-1003">Cell membrane</keyword>
<keyword evidence="5 6" id="KW-0472">Membrane</keyword>
<dbReference type="InterPro" id="IPR001851">
    <property type="entry name" value="ABC_transp_permease"/>
</dbReference>
<gene>
    <name evidence="7" type="ORF">HNR61_006209</name>
</gene>
<feature type="transmembrane region" description="Helical" evidence="6">
    <location>
        <begin position="80"/>
        <end position="101"/>
    </location>
</feature>
<evidence type="ECO:0000256" key="2">
    <source>
        <dbReference type="ARBA" id="ARBA00022475"/>
    </source>
</evidence>
<feature type="transmembrane region" description="Helical" evidence="6">
    <location>
        <begin position="372"/>
        <end position="390"/>
    </location>
</feature>
<evidence type="ECO:0000313" key="8">
    <source>
        <dbReference type="Proteomes" id="UP000572680"/>
    </source>
</evidence>
<evidence type="ECO:0000256" key="4">
    <source>
        <dbReference type="ARBA" id="ARBA00022989"/>
    </source>
</evidence>
<feature type="transmembrane region" description="Helical" evidence="6">
    <location>
        <begin position="107"/>
        <end position="133"/>
    </location>
</feature>
<evidence type="ECO:0000313" key="7">
    <source>
        <dbReference type="EMBL" id="MBA8954552.1"/>
    </source>
</evidence>
<protein>
    <submittedName>
        <fullName evidence="7">Simple sugar transport system permease protein</fullName>
    </submittedName>
</protein>
<keyword evidence="7" id="KW-0762">Sugar transport</keyword>
<feature type="transmembrane region" description="Helical" evidence="6">
    <location>
        <begin position="55"/>
        <end position="73"/>
    </location>
</feature>
<dbReference type="CDD" id="cd06580">
    <property type="entry name" value="TM_PBP1_transp_TpRbsC_like"/>
    <property type="match status" value="1"/>
</dbReference>
<feature type="transmembrane region" description="Helical" evidence="6">
    <location>
        <begin position="260"/>
        <end position="281"/>
    </location>
</feature>
<dbReference type="AlphaFoldDB" id="A0A7W3QPD9"/>
<comment type="caution">
    <text evidence="7">The sequence shown here is derived from an EMBL/GenBank/DDBJ whole genome shotgun (WGS) entry which is preliminary data.</text>
</comment>
<evidence type="ECO:0000256" key="6">
    <source>
        <dbReference type="SAM" id="Phobius"/>
    </source>
</evidence>
<feature type="transmembrane region" description="Helical" evidence="6">
    <location>
        <begin position="140"/>
        <end position="158"/>
    </location>
</feature>
<sequence length="435" mass="45368">MTAVTEAQPAGAPAKAGPGRRRGLRLLAVLGGVFLMLVLLRVLTGEDAITSGGTFGAALALGVPIGMAALGGLWSERAGVVNIGLEGMMIFGTWGGAYGAFTTGNPWVGLVTGVLMGALGGLLHALATVTFGVDHIVSGVALNILAPGVARYLSTIFFEGKGVSANQSPRLPEFPVLGIPGVKEPLQDLEGRHWFLVSDLAGLVRGFTTDLSALTLLAVALLVGTYFVLWRTAFGLRIRSVGENPYAAESLGVKVMSMKYVAVLVSGALAGFGGVFLAMVASSQYQEGQTGGRGYIGLAAMIFGNWRPGGLAAGTGLFGYTDALQQRGAGGAIHALLLVLAIGLFAYAAWLLWQGRRPTTPAEAAAGPRRRLYQVLASVIVGVLLLVWYLGTDEIPKELVTYSPHITTLLVLSLASQRLRMPAADGVRYRRGEGH</sequence>
<dbReference type="Proteomes" id="UP000572680">
    <property type="component" value="Unassembled WGS sequence"/>
</dbReference>
<keyword evidence="3 6" id="KW-0812">Transmembrane</keyword>
<keyword evidence="7" id="KW-0813">Transport</keyword>
<dbReference type="PANTHER" id="PTHR43370">
    <property type="entry name" value="SUGAR ABC TRANSPORTER INTEGRAL MEMBRANE PROTEIN-RELATED"/>
    <property type="match status" value="1"/>
</dbReference>
<dbReference type="Pfam" id="PF02653">
    <property type="entry name" value="BPD_transp_2"/>
    <property type="match status" value="1"/>
</dbReference>
<organism evidence="7 8">
    <name type="scientific">Actinomadura namibiensis</name>
    <dbReference type="NCBI Taxonomy" id="182080"/>
    <lineage>
        <taxon>Bacteria</taxon>
        <taxon>Bacillati</taxon>
        <taxon>Actinomycetota</taxon>
        <taxon>Actinomycetes</taxon>
        <taxon>Streptosporangiales</taxon>
        <taxon>Thermomonosporaceae</taxon>
        <taxon>Actinomadura</taxon>
    </lineage>
</organism>
<dbReference type="PANTHER" id="PTHR43370:SF1">
    <property type="entry name" value="GUANOSINE ABC TRANSPORTER PERMEASE PROTEIN NUPQ"/>
    <property type="match status" value="1"/>
</dbReference>
<dbReference type="GO" id="GO:0005886">
    <property type="term" value="C:plasma membrane"/>
    <property type="evidence" value="ECO:0007669"/>
    <property type="project" value="UniProtKB-SubCell"/>
</dbReference>
<dbReference type="RefSeq" id="WP_182846611.1">
    <property type="nucleotide sequence ID" value="NZ_BAAALP010000011.1"/>
</dbReference>